<evidence type="ECO:0000256" key="1">
    <source>
        <dbReference type="SAM" id="MobiDB-lite"/>
    </source>
</evidence>
<evidence type="ECO:0000313" key="2">
    <source>
        <dbReference type="EMBL" id="KAK7419124.1"/>
    </source>
</evidence>
<comment type="caution">
    <text evidence="2">The sequence shown here is derived from an EMBL/GenBank/DDBJ whole genome shotgun (WGS) entry which is preliminary data.</text>
</comment>
<sequence>MADTVTAGAGAADLAAEVRRSSQAVWAEGVDHGDERDANRLWNDERRRVMLVDFDHADLLPNLKHKQLFKVSGEKRKRQGDDFGNYNRKRGFLDWEISRCFSPLPLSLLPRSSIEPSACLARATVGLAPSGPGMPGPLPSTGLSDSSNSGPVMRQLQRIITRQELLLRDRKIPIPEDGSSEEASL</sequence>
<dbReference type="Proteomes" id="UP001498421">
    <property type="component" value="Unassembled WGS sequence"/>
</dbReference>
<feature type="region of interest" description="Disordered" evidence="1">
    <location>
        <begin position="130"/>
        <end position="154"/>
    </location>
</feature>
<organism evidence="2 3">
    <name type="scientific">Neonectria magnoliae</name>
    <dbReference type="NCBI Taxonomy" id="2732573"/>
    <lineage>
        <taxon>Eukaryota</taxon>
        <taxon>Fungi</taxon>
        <taxon>Dikarya</taxon>
        <taxon>Ascomycota</taxon>
        <taxon>Pezizomycotina</taxon>
        <taxon>Sordariomycetes</taxon>
        <taxon>Hypocreomycetidae</taxon>
        <taxon>Hypocreales</taxon>
        <taxon>Nectriaceae</taxon>
        <taxon>Neonectria</taxon>
    </lineage>
</organism>
<dbReference type="EMBL" id="JAZAVK010000155">
    <property type="protein sequence ID" value="KAK7419124.1"/>
    <property type="molecule type" value="Genomic_DNA"/>
</dbReference>
<evidence type="ECO:0000313" key="3">
    <source>
        <dbReference type="Proteomes" id="UP001498421"/>
    </source>
</evidence>
<name>A0ABR1HD84_9HYPO</name>
<proteinExistence type="predicted"/>
<reference evidence="2 3" key="1">
    <citation type="journal article" date="2025" name="Microbiol. Resour. Announc.">
        <title>Draft genome sequences for Neonectria magnoliae and Neonectria punicea, canker pathogens of Liriodendron tulipifera and Acer saccharum in West Virginia.</title>
        <authorList>
            <person name="Petronek H.M."/>
            <person name="Kasson M.T."/>
            <person name="Metheny A.M."/>
            <person name="Stauder C.M."/>
            <person name="Lovett B."/>
            <person name="Lynch S.C."/>
            <person name="Garnas J.R."/>
            <person name="Kasson L.R."/>
            <person name="Stajich J.E."/>
        </authorList>
    </citation>
    <scope>NUCLEOTIDE SEQUENCE [LARGE SCALE GENOMIC DNA]</scope>
    <source>
        <strain evidence="2 3">NRRL 64651</strain>
    </source>
</reference>
<protein>
    <recommendedName>
        <fullName evidence="4">Protein kinase domain-containing protein</fullName>
    </recommendedName>
</protein>
<accession>A0ABR1HD84</accession>
<evidence type="ECO:0008006" key="4">
    <source>
        <dbReference type="Google" id="ProtNLM"/>
    </source>
</evidence>
<keyword evidence="3" id="KW-1185">Reference proteome</keyword>
<gene>
    <name evidence="2" type="ORF">QQZ08_010994</name>
</gene>